<evidence type="ECO:0000256" key="3">
    <source>
        <dbReference type="ARBA" id="ARBA00023163"/>
    </source>
</evidence>
<keyword evidence="3" id="KW-0804">Transcription</keyword>
<evidence type="ECO:0000313" key="6">
    <source>
        <dbReference type="Proteomes" id="UP001378188"/>
    </source>
</evidence>
<dbReference type="PRINTS" id="PR00598">
    <property type="entry name" value="HTHMARR"/>
</dbReference>
<reference evidence="5 6" key="1">
    <citation type="submission" date="2024-02" db="EMBL/GenBank/DDBJ databases">
        <title>Genome analysis and characterization of Microbaculum marinisediminis sp. nov., isolated from marine sediment.</title>
        <authorList>
            <person name="Du Z.-J."/>
            <person name="Ye Y.-Q."/>
            <person name="Zhang Z.-R."/>
            <person name="Yuan S.-M."/>
            <person name="Zhang X.-Y."/>
        </authorList>
    </citation>
    <scope>NUCLEOTIDE SEQUENCE [LARGE SCALE GENOMIC DNA]</scope>
    <source>
        <strain evidence="5 6">SDUM1044001</strain>
    </source>
</reference>
<keyword evidence="1" id="KW-0805">Transcription regulation</keyword>
<evidence type="ECO:0000256" key="2">
    <source>
        <dbReference type="ARBA" id="ARBA00023125"/>
    </source>
</evidence>
<dbReference type="SMART" id="SM00347">
    <property type="entry name" value="HTH_MARR"/>
    <property type="match status" value="1"/>
</dbReference>
<protein>
    <submittedName>
        <fullName evidence="5">MarR family transcriptional regulator</fullName>
    </submittedName>
</protein>
<name>A0AAW9RNW2_9HYPH</name>
<organism evidence="5 6">
    <name type="scientific">Microbaculum marinum</name>
    <dbReference type="NCBI Taxonomy" id="1764581"/>
    <lineage>
        <taxon>Bacteria</taxon>
        <taxon>Pseudomonadati</taxon>
        <taxon>Pseudomonadota</taxon>
        <taxon>Alphaproteobacteria</taxon>
        <taxon>Hyphomicrobiales</taxon>
        <taxon>Tepidamorphaceae</taxon>
        <taxon>Microbaculum</taxon>
    </lineage>
</organism>
<dbReference type="SUPFAM" id="SSF46785">
    <property type="entry name" value="Winged helix' DNA-binding domain"/>
    <property type="match status" value="1"/>
</dbReference>
<feature type="domain" description="HTH marR-type" evidence="4">
    <location>
        <begin position="1"/>
        <end position="156"/>
    </location>
</feature>
<keyword evidence="6" id="KW-1185">Reference proteome</keyword>
<proteinExistence type="predicted"/>
<accession>A0AAW9RNW2</accession>
<dbReference type="AlphaFoldDB" id="A0AAW9RNW2"/>
<evidence type="ECO:0000313" key="5">
    <source>
        <dbReference type="EMBL" id="MEJ8571988.1"/>
    </source>
</evidence>
<dbReference type="RefSeq" id="WP_340329687.1">
    <property type="nucleotide sequence ID" value="NZ_JAZHOF010000004.1"/>
</dbReference>
<dbReference type="InterPro" id="IPR036390">
    <property type="entry name" value="WH_DNA-bd_sf"/>
</dbReference>
<dbReference type="EMBL" id="JAZHOF010000004">
    <property type="protein sequence ID" value="MEJ8571988.1"/>
    <property type="molecule type" value="Genomic_DNA"/>
</dbReference>
<dbReference type="InterPro" id="IPR000835">
    <property type="entry name" value="HTH_MarR-typ"/>
</dbReference>
<dbReference type="GO" id="GO:0003700">
    <property type="term" value="F:DNA-binding transcription factor activity"/>
    <property type="evidence" value="ECO:0007669"/>
    <property type="project" value="InterPro"/>
</dbReference>
<dbReference type="InterPro" id="IPR036388">
    <property type="entry name" value="WH-like_DNA-bd_sf"/>
</dbReference>
<dbReference type="PROSITE" id="PS50995">
    <property type="entry name" value="HTH_MARR_2"/>
    <property type="match status" value="1"/>
</dbReference>
<dbReference type="Pfam" id="PF12802">
    <property type="entry name" value="MarR_2"/>
    <property type="match status" value="1"/>
</dbReference>
<gene>
    <name evidence="5" type="ORF">V3328_10920</name>
</gene>
<sequence>MSEAARKLRDDKPAAESLTALDGLVGYRLRRLQGLFVAHWGRWFRRLEIGVTPVQGGILLLIGENPGLTQVALARLLRVEAPTLQQAISPLLEAGLVERTRSTSDGRAFALRLTQKGEETAGVIAEESRRHEADLLSGLNDQERGGLLALLEKALASGEGAVDGAG</sequence>
<comment type="caution">
    <text evidence="5">The sequence shown here is derived from an EMBL/GenBank/DDBJ whole genome shotgun (WGS) entry which is preliminary data.</text>
</comment>
<dbReference type="Proteomes" id="UP001378188">
    <property type="component" value="Unassembled WGS sequence"/>
</dbReference>
<dbReference type="Gene3D" id="1.10.10.10">
    <property type="entry name" value="Winged helix-like DNA-binding domain superfamily/Winged helix DNA-binding domain"/>
    <property type="match status" value="1"/>
</dbReference>
<dbReference type="PANTHER" id="PTHR42756">
    <property type="entry name" value="TRANSCRIPTIONAL REGULATOR, MARR"/>
    <property type="match status" value="1"/>
</dbReference>
<evidence type="ECO:0000259" key="4">
    <source>
        <dbReference type="PROSITE" id="PS50995"/>
    </source>
</evidence>
<keyword evidence="2" id="KW-0238">DNA-binding</keyword>
<dbReference type="GO" id="GO:0003677">
    <property type="term" value="F:DNA binding"/>
    <property type="evidence" value="ECO:0007669"/>
    <property type="project" value="UniProtKB-KW"/>
</dbReference>
<evidence type="ECO:0000256" key="1">
    <source>
        <dbReference type="ARBA" id="ARBA00023015"/>
    </source>
</evidence>
<dbReference type="PANTHER" id="PTHR42756:SF1">
    <property type="entry name" value="TRANSCRIPTIONAL REPRESSOR OF EMRAB OPERON"/>
    <property type="match status" value="1"/>
</dbReference>